<dbReference type="Pfam" id="PF13302">
    <property type="entry name" value="Acetyltransf_3"/>
    <property type="match status" value="1"/>
</dbReference>
<dbReference type="GO" id="GO:0016747">
    <property type="term" value="F:acyltransferase activity, transferring groups other than amino-acyl groups"/>
    <property type="evidence" value="ECO:0007669"/>
    <property type="project" value="InterPro"/>
</dbReference>
<name>A0A0M0F7L7_CELCE</name>
<dbReference type="PANTHER" id="PTHR43792:SF1">
    <property type="entry name" value="N-ACETYLTRANSFERASE DOMAIN-CONTAINING PROTEIN"/>
    <property type="match status" value="1"/>
</dbReference>
<gene>
    <name evidence="2" type="ORF">M768_10625</name>
</gene>
<dbReference type="InterPro" id="IPR051531">
    <property type="entry name" value="N-acetyltransferase"/>
</dbReference>
<keyword evidence="3" id="KW-1185">Reference proteome</keyword>
<protein>
    <recommendedName>
        <fullName evidence="1">N-acetyltransferase domain-containing protein</fullName>
    </recommendedName>
</protein>
<dbReference type="PATRIC" id="fig|1350482.3.peg.2134"/>
<dbReference type="EMBL" id="ATNL01000008">
    <property type="protein sequence ID" value="KON73387.1"/>
    <property type="molecule type" value="Genomic_DNA"/>
</dbReference>
<dbReference type="PANTHER" id="PTHR43792">
    <property type="entry name" value="GNAT FAMILY, PUTATIVE (AFU_ORTHOLOGUE AFUA_3G00765)-RELATED-RELATED"/>
    <property type="match status" value="1"/>
</dbReference>
<dbReference type="InterPro" id="IPR000182">
    <property type="entry name" value="GNAT_dom"/>
</dbReference>
<evidence type="ECO:0000259" key="1">
    <source>
        <dbReference type="PROSITE" id="PS51186"/>
    </source>
</evidence>
<dbReference type="PROSITE" id="PS51186">
    <property type="entry name" value="GNAT"/>
    <property type="match status" value="1"/>
</dbReference>
<dbReference type="AlphaFoldDB" id="A0A0M0F7L7"/>
<feature type="domain" description="N-acetyltransferase" evidence="1">
    <location>
        <begin position="9"/>
        <end position="184"/>
    </location>
</feature>
<dbReference type="Proteomes" id="UP000037387">
    <property type="component" value="Unassembled WGS sequence"/>
</dbReference>
<evidence type="ECO:0000313" key="2">
    <source>
        <dbReference type="EMBL" id="KON73387.1"/>
    </source>
</evidence>
<accession>A0A0M0F7L7</accession>
<reference evidence="2 3" key="1">
    <citation type="journal article" date="2015" name="Sci. Rep.">
        <title>Functional and structural properties of a novel cellulosome-like multienzyme complex: efficient glycoside hydrolysis of water-insoluble 7-xylosyl-10-deacetylpaclitaxel.</title>
        <authorList>
            <person name="Dou T.Y."/>
            <person name="Luan H.W."/>
            <person name="Ge G.B."/>
            <person name="Dong M.M."/>
            <person name="Zou H.F."/>
            <person name="He Y.Q."/>
            <person name="Cui P."/>
            <person name="Wang J.Y."/>
            <person name="Hao D.C."/>
            <person name="Yang S.L."/>
            <person name="Yang L."/>
        </authorList>
    </citation>
    <scope>NUCLEOTIDE SEQUENCE [LARGE SCALE GENOMIC DNA]</scope>
    <source>
        <strain evidence="2 3">F16</strain>
    </source>
</reference>
<dbReference type="SUPFAM" id="SSF55729">
    <property type="entry name" value="Acyl-CoA N-acyltransferases (Nat)"/>
    <property type="match status" value="1"/>
</dbReference>
<dbReference type="CDD" id="cd04301">
    <property type="entry name" value="NAT_SF"/>
    <property type="match status" value="1"/>
</dbReference>
<organism evidence="2 3">
    <name type="scientific">Cellulosimicrobium cellulans F16</name>
    <dbReference type="NCBI Taxonomy" id="1350482"/>
    <lineage>
        <taxon>Bacteria</taxon>
        <taxon>Bacillati</taxon>
        <taxon>Actinomycetota</taxon>
        <taxon>Actinomycetes</taxon>
        <taxon>Micrococcales</taxon>
        <taxon>Promicromonosporaceae</taxon>
        <taxon>Cellulosimicrobium</taxon>
    </lineage>
</organism>
<sequence>MQTLTTPRLILRPWQPDDADAVLDIYSRWDVMRFIGVTPRVLEHRDEALERVERWVAADDGTHGVWAVVPREGEGTGLPDAAPVGTILLKLIPASGTGDPLQPSDDTEIGWHFHPDVWGRGYATEAASAVLAYAFERGLDRVVAVTHVDNAASQAVCRRIGMTHRGTTDAYYDTTCELFEVTAP</sequence>
<dbReference type="Gene3D" id="3.40.630.30">
    <property type="match status" value="1"/>
</dbReference>
<comment type="caution">
    <text evidence="2">The sequence shown here is derived from an EMBL/GenBank/DDBJ whole genome shotgun (WGS) entry which is preliminary data.</text>
</comment>
<proteinExistence type="predicted"/>
<dbReference type="RefSeq" id="WP_053370444.1">
    <property type="nucleotide sequence ID" value="NZ_KQ435290.1"/>
</dbReference>
<dbReference type="InterPro" id="IPR016181">
    <property type="entry name" value="Acyl_CoA_acyltransferase"/>
</dbReference>
<evidence type="ECO:0000313" key="3">
    <source>
        <dbReference type="Proteomes" id="UP000037387"/>
    </source>
</evidence>